<dbReference type="Proteomes" id="UP000323909">
    <property type="component" value="Unassembled WGS sequence"/>
</dbReference>
<organism evidence="1 2">
    <name type="scientific">Pseudomonas veronii</name>
    <dbReference type="NCBI Taxonomy" id="76761"/>
    <lineage>
        <taxon>Bacteria</taxon>
        <taxon>Pseudomonadati</taxon>
        <taxon>Pseudomonadota</taxon>
        <taxon>Gammaproteobacteria</taxon>
        <taxon>Pseudomonadales</taxon>
        <taxon>Pseudomonadaceae</taxon>
        <taxon>Pseudomonas</taxon>
    </lineage>
</organism>
<dbReference type="EMBL" id="VWXT01000145">
    <property type="protein sequence ID" value="KAA6181231.1"/>
    <property type="molecule type" value="Genomic_DNA"/>
</dbReference>
<gene>
    <name evidence="1" type="ORF">F3K53_10730</name>
</gene>
<evidence type="ECO:0000313" key="2">
    <source>
        <dbReference type="Proteomes" id="UP000323909"/>
    </source>
</evidence>
<evidence type="ECO:0000313" key="1">
    <source>
        <dbReference type="EMBL" id="KAA6181231.1"/>
    </source>
</evidence>
<name>A0A5M8FDU8_PSEVE</name>
<reference evidence="1 2" key="1">
    <citation type="submission" date="2019-09" db="EMBL/GenBank/DDBJ databases">
        <title>Genomic sequencing of 4 copper resistant soil isolates.</title>
        <authorList>
            <person name="Havryliuk O."/>
        </authorList>
    </citation>
    <scope>NUCLEOTIDE SEQUENCE [LARGE SCALE GENOMIC DNA]</scope>
    <source>
        <strain evidence="1 2">UKR4</strain>
    </source>
</reference>
<protein>
    <submittedName>
        <fullName evidence="1">Uncharacterized protein</fullName>
    </submittedName>
</protein>
<dbReference type="AlphaFoldDB" id="A0A5M8FDU8"/>
<proteinExistence type="predicted"/>
<comment type="caution">
    <text evidence="1">The sequence shown here is derived from an EMBL/GenBank/DDBJ whole genome shotgun (WGS) entry which is preliminary data.</text>
</comment>
<accession>A0A5M8FDU8</accession>
<sequence>MPAKNVNGNASLLDKRGVYEAFASQLAPTEVPKSQEEVRHESAARTLYPAPIDPAQSHCRVADVPILLCRWPG</sequence>